<dbReference type="EMBL" id="JARAKH010000014">
    <property type="protein sequence ID" value="KAK8397089.1"/>
    <property type="molecule type" value="Genomic_DNA"/>
</dbReference>
<sequence length="301" mass="34438">MLTLHKSLVLPQLEYCCQLLSPWRASEKQSLEAIQRSYTNKIPTVRLLDYWGRLQALKLFSLERRKERYANIYIYKILTGYTTNNINIRTTTHQLLGRHCIIGRIHPRASTMVNTLKQSAFAARGPHLFNALPRHLRDTTDRSLGQFKSKLDTFLWTVPDQFKLPYYHTHAASNSIIDQLAQQRADGKQYWKRPSVAMGSISCPKHHSTGSTEQEKDCEHRRYGGASVRKAAATAARCNPSPCTPSPVRLLSTTQHPNTSLPITPSPSYPSLYYLCKGGVSLGDQRRPKMNWQDKMAEQWR</sequence>
<keyword evidence="2" id="KW-1185">Reference proteome</keyword>
<evidence type="ECO:0000313" key="2">
    <source>
        <dbReference type="Proteomes" id="UP001487740"/>
    </source>
</evidence>
<comment type="caution">
    <text evidence="1">The sequence shown here is derived from an EMBL/GenBank/DDBJ whole genome shotgun (WGS) entry which is preliminary data.</text>
</comment>
<dbReference type="Proteomes" id="UP001487740">
    <property type="component" value="Unassembled WGS sequence"/>
</dbReference>
<organism evidence="1 2">
    <name type="scientific">Scylla paramamosain</name>
    <name type="common">Mud crab</name>
    <dbReference type="NCBI Taxonomy" id="85552"/>
    <lineage>
        <taxon>Eukaryota</taxon>
        <taxon>Metazoa</taxon>
        <taxon>Ecdysozoa</taxon>
        <taxon>Arthropoda</taxon>
        <taxon>Crustacea</taxon>
        <taxon>Multicrustacea</taxon>
        <taxon>Malacostraca</taxon>
        <taxon>Eumalacostraca</taxon>
        <taxon>Eucarida</taxon>
        <taxon>Decapoda</taxon>
        <taxon>Pleocyemata</taxon>
        <taxon>Brachyura</taxon>
        <taxon>Eubrachyura</taxon>
        <taxon>Portunoidea</taxon>
        <taxon>Portunidae</taxon>
        <taxon>Portuninae</taxon>
        <taxon>Scylla</taxon>
    </lineage>
</organism>
<gene>
    <name evidence="1" type="ORF">O3P69_004629</name>
</gene>
<name>A0AAW0UBW1_SCYPA</name>
<evidence type="ECO:0000313" key="1">
    <source>
        <dbReference type="EMBL" id="KAK8397089.1"/>
    </source>
</evidence>
<accession>A0AAW0UBW1</accession>
<protein>
    <submittedName>
        <fullName evidence="1">Uncharacterized protein</fullName>
    </submittedName>
</protein>
<reference evidence="1 2" key="1">
    <citation type="submission" date="2023-03" db="EMBL/GenBank/DDBJ databases">
        <title>High-quality genome of Scylla paramamosain provides insights in environmental adaptation.</title>
        <authorList>
            <person name="Zhang L."/>
        </authorList>
    </citation>
    <scope>NUCLEOTIDE SEQUENCE [LARGE SCALE GENOMIC DNA]</scope>
    <source>
        <strain evidence="1">LZ_2023a</strain>
        <tissue evidence="1">Muscle</tissue>
    </source>
</reference>
<proteinExistence type="predicted"/>
<dbReference type="AlphaFoldDB" id="A0AAW0UBW1"/>